<dbReference type="Pfam" id="PF22562">
    <property type="entry name" value="UBA_7"/>
    <property type="match status" value="1"/>
</dbReference>
<proteinExistence type="predicted"/>
<evidence type="ECO:0000256" key="4">
    <source>
        <dbReference type="SAM" id="MobiDB-lite"/>
    </source>
</evidence>
<evidence type="ECO:0000256" key="3">
    <source>
        <dbReference type="ARBA" id="ARBA00023054"/>
    </source>
</evidence>
<feature type="region of interest" description="Disordered" evidence="4">
    <location>
        <begin position="89"/>
        <end position="228"/>
    </location>
</feature>
<dbReference type="GO" id="GO:0031397">
    <property type="term" value="P:negative regulation of protein ubiquitination"/>
    <property type="evidence" value="ECO:0007669"/>
    <property type="project" value="TreeGrafter"/>
</dbReference>
<keyword evidence="7" id="KW-1185">Reference proteome</keyword>
<evidence type="ECO:0000313" key="7">
    <source>
        <dbReference type="Proteomes" id="UP000664169"/>
    </source>
</evidence>
<dbReference type="InterPro" id="IPR009060">
    <property type="entry name" value="UBA-like_sf"/>
</dbReference>
<evidence type="ECO:0000256" key="2">
    <source>
        <dbReference type="ARBA" id="ARBA00022490"/>
    </source>
</evidence>
<protein>
    <recommendedName>
        <fullName evidence="5">UBX domain-containing protein</fullName>
    </recommendedName>
</protein>
<dbReference type="InterPro" id="IPR001012">
    <property type="entry name" value="UBX_dom"/>
</dbReference>
<dbReference type="AlphaFoldDB" id="A0A8H3EZZ6"/>
<dbReference type="CDD" id="cd01767">
    <property type="entry name" value="UBX"/>
    <property type="match status" value="1"/>
</dbReference>
<dbReference type="PROSITE" id="PS50033">
    <property type="entry name" value="UBX"/>
    <property type="match status" value="1"/>
</dbReference>
<keyword evidence="2" id="KW-0963">Cytoplasm</keyword>
<dbReference type="SUPFAM" id="SSF54236">
    <property type="entry name" value="Ubiquitin-like"/>
    <property type="match status" value="1"/>
</dbReference>
<organism evidence="6 7">
    <name type="scientific">Gomphillus americanus</name>
    <dbReference type="NCBI Taxonomy" id="1940652"/>
    <lineage>
        <taxon>Eukaryota</taxon>
        <taxon>Fungi</taxon>
        <taxon>Dikarya</taxon>
        <taxon>Ascomycota</taxon>
        <taxon>Pezizomycotina</taxon>
        <taxon>Lecanoromycetes</taxon>
        <taxon>OSLEUM clade</taxon>
        <taxon>Ostropomycetidae</taxon>
        <taxon>Ostropales</taxon>
        <taxon>Graphidaceae</taxon>
        <taxon>Gomphilloideae</taxon>
        <taxon>Gomphillus</taxon>
    </lineage>
</organism>
<evidence type="ECO:0000256" key="1">
    <source>
        <dbReference type="ARBA" id="ARBA00004496"/>
    </source>
</evidence>
<dbReference type="GO" id="GO:1903094">
    <property type="term" value="P:negative regulation of protein K48-linked deubiquitination"/>
    <property type="evidence" value="ECO:0007669"/>
    <property type="project" value="TreeGrafter"/>
</dbReference>
<keyword evidence="3" id="KW-0175">Coiled coil</keyword>
<feature type="domain" description="UBX" evidence="5">
    <location>
        <begin position="227"/>
        <end position="304"/>
    </location>
</feature>
<dbReference type="PROSITE" id="PS00028">
    <property type="entry name" value="ZINC_FINGER_C2H2_1"/>
    <property type="match status" value="1"/>
</dbReference>
<comment type="caution">
    <text evidence="6">The sequence shown here is derived from an EMBL/GenBank/DDBJ whole genome shotgun (WGS) entry which is preliminary data.</text>
</comment>
<dbReference type="Gene3D" id="3.10.20.90">
    <property type="entry name" value="Phosphatidylinositol 3-kinase Catalytic Subunit, Chain A, domain 1"/>
    <property type="match status" value="1"/>
</dbReference>
<dbReference type="InterPro" id="IPR013087">
    <property type="entry name" value="Znf_C2H2_type"/>
</dbReference>
<accession>A0A8H3EZZ6</accession>
<dbReference type="SUPFAM" id="SSF46934">
    <property type="entry name" value="UBA-like"/>
    <property type="match status" value="1"/>
</dbReference>
<dbReference type="GO" id="GO:0005737">
    <property type="term" value="C:cytoplasm"/>
    <property type="evidence" value="ECO:0007669"/>
    <property type="project" value="UniProtKB-SubCell"/>
</dbReference>
<comment type="subcellular location">
    <subcellularLocation>
        <location evidence="1">Cytoplasm</location>
    </subcellularLocation>
</comment>
<dbReference type="PANTHER" id="PTHR46340:SF1">
    <property type="entry name" value="UBX DOMAIN-CONTAINING PROTEIN 1"/>
    <property type="match status" value="1"/>
</dbReference>
<gene>
    <name evidence="6" type="ORF">GOMPHAMPRED_007889</name>
</gene>
<dbReference type="Gene3D" id="1.10.8.10">
    <property type="entry name" value="DNA helicase RuvA subunit, C-terminal domain"/>
    <property type="match status" value="1"/>
</dbReference>
<dbReference type="PANTHER" id="PTHR46340">
    <property type="entry name" value="UBX DOMAIN-CONTAINING PROTEIN 1"/>
    <property type="match status" value="1"/>
</dbReference>
<sequence>MASDLDQLLDMGFEKERAELAVKQTGGLHGALTWLENNQDKSIEDIRALVQNTPASSGTESAAQQAAKSFICNDCGKKLRGMAEVQFHGEKSGHDDFAESTEEIAPLTEEEKASKLAELRERLAAKRSTQSEEDKAIHKRNEEIRRKSTKETQDIKEDLQKKEQIKDAEKKRKEKEDDIRAKEAIRRKIQEDKDSRKAKAEAEKAAREGRIADVPTATPPTPAAPKPAAAYTETRLRLQTPLGNIMKAFPVDTTLFEVAQYVVAEKGLQPTAFTQTFPKKVYDQVEFGATLKELGLAPSASLIVG</sequence>
<dbReference type="InterPro" id="IPR029071">
    <property type="entry name" value="Ubiquitin-like_domsf"/>
</dbReference>
<feature type="compositionally biased region" description="Basic and acidic residues" evidence="4">
    <location>
        <begin position="109"/>
        <end position="211"/>
    </location>
</feature>
<evidence type="ECO:0000313" key="6">
    <source>
        <dbReference type="EMBL" id="CAF9913397.1"/>
    </source>
</evidence>
<dbReference type="GO" id="GO:0036435">
    <property type="term" value="F:K48-linked polyubiquitin modification-dependent protein binding"/>
    <property type="evidence" value="ECO:0007669"/>
    <property type="project" value="TreeGrafter"/>
</dbReference>
<dbReference type="OrthoDB" id="10254930at2759"/>
<dbReference type="GO" id="GO:0032435">
    <property type="term" value="P:negative regulation of proteasomal ubiquitin-dependent protein catabolic process"/>
    <property type="evidence" value="ECO:0007669"/>
    <property type="project" value="TreeGrafter"/>
</dbReference>
<reference evidence="6" key="1">
    <citation type="submission" date="2021-03" db="EMBL/GenBank/DDBJ databases">
        <authorList>
            <person name="Tagirdzhanova G."/>
        </authorList>
    </citation>
    <scope>NUCLEOTIDE SEQUENCE</scope>
</reference>
<dbReference type="GO" id="GO:0005634">
    <property type="term" value="C:nucleus"/>
    <property type="evidence" value="ECO:0007669"/>
    <property type="project" value="TreeGrafter"/>
</dbReference>
<dbReference type="InterPro" id="IPR015940">
    <property type="entry name" value="UBA"/>
</dbReference>
<name>A0A8H3EZZ6_9LECA</name>
<dbReference type="EMBL" id="CAJPDQ010000008">
    <property type="protein sequence ID" value="CAF9913397.1"/>
    <property type="molecule type" value="Genomic_DNA"/>
</dbReference>
<dbReference type="Pfam" id="PF00789">
    <property type="entry name" value="UBX"/>
    <property type="match status" value="1"/>
</dbReference>
<dbReference type="Proteomes" id="UP000664169">
    <property type="component" value="Unassembled WGS sequence"/>
</dbReference>
<evidence type="ECO:0000259" key="5">
    <source>
        <dbReference type="PROSITE" id="PS50033"/>
    </source>
</evidence>